<protein>
    <submittedName>
        <fullName evidence="1">Uncharacterized protein</fullName>
    </submittedName>
</protein>
<evidence type="ECO:0000313" key="1">
    <source>
        <dbReference type="EMBL" id="BCZ79822.1"/>
    </source>
</evidence>
<gene>
    <name evidence="1" type="ORF">PTKU64_34970</name>
</gene>
<accession>A0ABN6JFU3</accession>
<evidence type="ECO:0000313" key="2">
    <source>
        <dbReference type="Proteomes" id="UP001319874"/>
    </source>
</evidence>
<sequence>MRWRVIECLFPGGFSKPVQVAFQGRRRDGESILVQRLHDVGNARASSEALLDFGQDAAQPGCLRAGFDFVNGGAKRSGGLHRRIPVIILYSRCILIDVQMHPNIKIKRVNPRLTPF</sequence>
<dbReference type="Proteomes" id="UP001319874">
    <property type="component" value="Chromosome 2"/>
</dbReference>
<organism evidence="1 2">
    <name type="scientific">Paraburkholderia terrae</name>
    <dbReference type="NCBI Taxonomy" id="311230"/>
    <lineage>
        <taxon>Bacteria</taxon>
        <taxon>Pseudomonadati</taxon>
        <taxon>Pseudomonadota</taxon>
        <taxon>Betaproteobacteria</taxon>
        <taxon>Burkholderiales</taxon>
        <taxon>Burkholderiaceae</taxon>
        <taxon>Paraburkholderia</taxon>
    </lineage>
</organism>
<dbReference type="EMBL" id="AP024956">
    <property type="protein sequence ID" value="BCZ79822.1"/>
    <property type="molecule type" value="Genomic_DNA"/>
</dbReference>
<keyword evidence="2" id="KW-1185">Reference proteome</keyword>
<proteinExistence type="predicted"/>
<reference evidence="1 2" key="1">
    <citation type="journal article" date="2022" name="Front. Microbiol.">
        <title>Identification and characterization of a novel class of self-sufficient cytochrome P450 hydroxylase involved in cyclohexanecarboxylate degradation in Paraburkholderia terrae strain KU-64.</title>
        <authorList>
            <person name="Yamamoto T."/>
            <person name="Hasegawa Y."/>
            <person name="Iwaki H."/>
        </authorList>
    </citation>
    <scope>NUCLEOTIDE SEQUENCE [LARGE SCALE GENOMIC DNA]</scope>
    <source>
        <strain evidence="1 2">KU-64</strain>
    </source>
</reference>
<name>A0ABN6JFU3_9BURK</name>